<sequence length="133" mass="14946">MQQGRLSGLRKWIAAFAVCLIVLLFGGCANQSSDRVKTYGHDGYMGLSNSNPNMPGRHMALNYESDGNLVEQVLRPLKGIKNTQIVFNGTDLHVNLKVDRSLSDTEVRKLRSKAQFIVQKNMPRYDVHVETAR</sequence>
<evidence type="ECO:0000313" key="2">
    <source>
        <dbReference type="Proteomes" id="UP000632125"/>
    </source>
</evidence>
<keyword evidence="2" id="KW-1185">Reference proteome</keyword>
<dbReference type="RefSeq" id="WP_190865522.1">
    <property type="nucleotide sequence ID" value="NZ_JACXIY010000033.1"/>
</dbReference>
<evidence type="ECO:0008006" key="3">
    <source>
        <dbReference type="Google" id="ProtNLM"/>
    </source>
</evidence>
<dbReference type="Proteomes" id="UP000632125">
    <property type="component" value="Unassembled WGS sequence"/>
</dbReference>
<gene>
    <name evidence="1" type="ORF">IDH41_23655</name>
</gene>
<evidence type="ECO:0000313" key="1">
    <source>
        <dbReference type="EMBL" id="MBD2871590.1"/>
    </source>
</evidence>
<dbReference type="AlphaFoldDB" id="A0A927CQD5"/>
<proteinExistence type="predicted"/>
<reference evidence="1" key="1">
    <citation type="submission" date="2020-09" db="EMBL/GenBank/DDBJ databases">
        <title>A novel bacterium of genus Paenibacillus, isolated from South China Sea.</title>
        <authorList>
            <person name="Huang H."/>
            <person name="Mo K."/>
            <person name="Hu Y."/>
        </authorList>
    </citation>
    <scope>NUCLEOTIDE SEQUENCE</scope>
    <source>
        <strain evidence="1">IB182493</strain>
    </source>
</reference>
<comment type="caution">
    <text evidence="1">The sequence shown here is derived from an EMBL/GenBank/DDBJ whole genome shotgun (WGS) entry which is preliminary data.</text>
</comment>
<accession>A0A927CQD5</accession>
<organism evidence="1 2">
    <name type="scientific">Paenibacillus arenilitoris</name>
    <dbReference type="NCBI Taxonomy" id="2772299"/>
    <lineage>
        <taxon>Bacteria</taxon>
        <taxon>Bacillati</taxon>
        <taxon>Bacillota</taxon>
        <taxon>Bacilli</taxon>
        <taxon>Bacillales</taxon>
        <taxon>Paenibacillaceae</taxon>
        <taxon>Paenibacillus</taxon>
    </lineage>
</organism>
<dbReference type="EMBL" id="JACXIY010000033">
    <property type="protein sequence ID" value="MBD2871590.1"/>
    <property type="molecule type" value="Genomic_DNA"/>
</dbReference>
<name>A0A927CQD5_9BACL</name>
<dbReference type="PROSITE" id="PS51257">
    <property type="entry name" value="PROKAR_LIPOPROTEIN"/>
    <property type="match status" value="1"/>
</dbReference>
<protein>
    <recommendedName>
        <fullName evidence="3">Sporulation protein</fullName>
    </recommendedName>
</protein>